<organism evidence="3 4">
    <name type="scientific">Symbiodinium necroappetens</name>
    <dbReference type="NCBI Taxonomy" id="1628268"/>
    <lineage>
        <taxon>Eukaryota</taxon>
        <taxon>Sar</taxon>
        <taxon>Alveolata</taxon>
        <taxon>Dinophyceae</taxon>
        <taxon>Suessiales</taxon>
        <taxon>Symbiodiniaceae</taxon>
        <taxon>Symbiodinium</taxon>
    </lineage>
</organism>
<name>A0A812Q7Z1_9DINO</name>
<feature type="region of interest" description="Disordered" evidence="1">
    <location>
        <begin position="138"/>
        <end position="160"/>
    </location>
</feature>
<dbReference type="Gene3D" id="3.40.20.10">
    <property type="entry name" value="Severin"/>
    <property type="match status" value="2"/>
</dbReference>
<dbReference type="Pfam" id="PF00241">
    <property type="entry name" value="Cofilin_ADF"/>
    <property type="match status" value="1"/>
</dbReference>
<dbReference type="GO" id="GO:0030864">
    <property type="term" value="C:cortical actin cytoskeleton"/>
    <property type="evidence" value="ECO:0007669"/>
    <property type="project" value="TreeGrafter"/>
</dbReference>
<protein>
    <recommendedName>
        <fullName evidence="2">ADF-H domain-containing protein</fullName>
    </recommendedName>
</protein>
<comment type="caution">
    <text evidence="3">The sequence shown here is derived from an EMBL/GenBank/DDBJ whole genome shotgun (WGS) entry which is preliminary data.</text>
</comment>
<dbReference type="EMBL" id="CAJNJA010016832">
    <property type="protein sequence ID" value="CAE7389286.1"/>
    <property type="molecule type" value="Genomic_DNA"/>
</dbReference>
<gene>
    <name evidence="3" type="ORF">SNEC2469_LOCUS10570</name>
</gene>
<dbReference type="Proteomes" id="UP000601435">
    <property type="component" value="Unassembled WGS sequence"/>
</dbReference>
<feature type="region of interest" description="Disordered" evidence="1">
    <location>
        <begin position="412"/>
        <end position="467"/>
    </location>
</feature>
<evidence type="ECO:0000313" key="3">
    <source>
        <dbReference type="EMBL" id="CAE7389286.1"/>
    </source>
</evidence>
<feature type="compositionally biased region" description="Basic and acidic residues" evidence="1">
    <location>
        <begin position="422"/>
        <end position="434"/>
    </location>
</feature>
<proteinExistence type="predicted"/>
<accession>A0A812Q7Z1</accession>
<dbReference type="PANTHER" id="PTHR10829:SF25">
    <property type="entry name" value="DREBRIN-LIKE PROTEIN"/>
    <property type="match status" value="1"/>
</dbReference>
<feature type="domain" description="ADF-H" evidence="2">
    <location>
        <begin position="168"/>
        <end position="302"/>
    </location>
</feature>
<dbReference type="OrthoDB" id="429124at2759"/>
<dbReference type="SUPFAM" id="SSF55753">
    <property type="entry name" value="Actin depolymerizing proteins"/>
    <property type="match status" value="2"/>
</dbReference>
<dbReference type="GO" id="GO:0005884">
    <property type="term" value="C:actin filament"/>
    <property type="evidence" value="ECO:0007669"/>
    <property type="project" value="TreeGrafter"/>
</dbReference>
<dbReference type="GO" id="GO:0030833">
    <property type="term" value="P:regulation of actin filament polymerization"/>
    <property type="evidence" value="ECO:0007669"/>
    <property type="project" value="TreeGrafter"/>
</dbReference>
<feature type="compositionally biased region" description="Polar residues" evidence="1">
    <location>
        <begin position="435"/>
        <end position="455"/>
    </location>
</feature>
<evidence type="ECO:0000259" key="2">
    <source>
        <dbReference type="PROSITE" id="PS51263"/>
    </source>
</evidence>
<dbReference type="AlphaFoldDB" id="A0A812Q7Z1"/>
<reference evidence="3" key="1">
    <citation type="submission" date="2021-02" db="EMBL/GenBank/DDBJ databases">
        <authorList>
            <person name="Dougan E. K."/>
            <person name="Rhodes N."/>
            <person name="Thang M."/>
            <person name="Chan C."/>
        </authorList>
    </citation>
    <scope>NUCLEOTIDE SEQUENCE</scope>
</reference>
<dbReference type="InterPro" id="IPR002108">
    <property type="entry name" value="ADF-H"/>
</dbReference>
<feature type="compositionally biased region" description="Polar residues" evidence="1">
    <location>
        <begin position="141"/>
        <end position="151"/>
    </location>
</feature>
<dbReference type="GO" id="GO:0051015">
    <property type="term" value="F:actin filament binding"/>
    <property type="evidence" value="ECO:0007669"/>
    <property type="project" value="TreeGrafter"/>
</dbReference>
<dbReference type="PROSITE" id="PS51263">
    <property type="entry name" value="ADF_H"/>
    <property type="match status" value="1"/>
</dbReference>
<evidence type="ECO:0000256" key="1">
    <source>
        <dbReference type="SAM" id="MobiDB-lite"/>
    </source>
</evidence>
<sequence>MDVPVVVLGAGDGGVEELQLWVDDSSVQWALLEFCVGQGPLARQRMIFLHVNGERCSPIARGRANELTPEVQRLMREGLEMGEAFHATVEVKTAEEVSLSNLLERVLPFFTVDGSDGYTVKWLHSQYEQQLSSAKAAGIAATSSEPRSTTDAGRKSGSDVVERGAYQASASSLYNGRDALKAVGEPMGAWNWVFFQADPVNLKVVGGGIGSLEEMKSCYESHPTDVLFGLLRLGFGEGRLRRTKYVFIHAVGAKAPVVARGRLSAERPKMEEVFGQFASASVTMEIQHLADLTLDSVVERVRRATTVDDDILGRDAGSPSVFSVEAFQKALQEEKLGRAAELQTLRRRSTGLGTGLPADLVSEWAARPLSEVVSLVHKVGGPLNWALFAPDPTWLSRRRTVKTTQASLLPDQVAAPSGGYLRAEEPDSATKETEISCTSTAADSPITPAQEQPDAQSDEDTPRGSTMSFYQLNHTAHRISGPLLKQSSAWHGRWQLRWMEVKGRT</sequence>
<evidence type="ECO:0000313" key="4">
    <source>
        <dbReference type="Proteomes" id="UP000601435"/>
    </source>
</evidence>
<keyword evidence="4" id="KW-1185">Reference proteome</keyword>
<dbReference type="PANTHER" id="PTHR10829">
    <property type="entry name" value="CORTACTIN AND DREBRIN"/>
    <property type="match status" value="1"/>
</dbReference>
<dbReference type="InterPro" id="IPR029006">
    <property type="entry name" value="ADF-H/Gelsolin-like_dom_sf"/>
</dbReference>